<dbReference type="AlphaFoldDB" id="A0A0W4ZHG9"/>
<evidence type="ECO:0000313" key="3">
    <source>
        <dbReference type="Proteomes" id="UP000053447"/>
    </source>
</evidence>
<proteinExistence type="predicted"/>
<dbReference type="PROSITE" id="PS50006">
    <property type="entry name" value="FHA_DOMAIN"/>
    <property type="match status" value="1"/>
</dbReference>
<organism evidence="2 3">
    <name type="scientific">Pneumocystis jirovecii (strain RU7)</name>
    <name type="common">Human pneumocystis pneumonia agent</name>
    <dbReference type="NCBI Taxonomy" id="1408657"/>
    <lineage>
        <taxon>Eukaryota</taxon>
        <taxon>Fungi</taxon>
        <taxon>Dikarya</taxon>
        <taxon>Ascomycota</taxon>
        <taxon>Taphrinomycotina</taxon>
        <taxon>Pneumocystomycetes</taxon>
        <taxon>Pneumocystaceae</taxon>
        <taxon>Pneumocystis</taxon>
    </lineage>
</organism>
<comment type="caution">
    <text evidence="2">The sequence shown here is derived from an EMBL/GenBank/DDBJ whole genome shotgun (WGS) entry which is preliminary data.</text>
</comment>
<dbReference type="CDD" id="cd22699">
    <property type="entry name" value="FHA_PLM2-like"/>
    <property type="match status" value="1"/>
</dbReference>
<name>A0A0W4ZHG9_PNEJ7</name>
<feature type="domain" description="FHA" evidence="1">
    <location>
        <begin position="79"/>
        <end position="132"/>
    </location>
</feature>
<dbReference type="GeneID" id="28941300"/>
<evidence type="ECO:0000259" key="1">
    <source>
        <dbReference type="PROSITE" id="PS50006"/>
    </source>
</evidence>
<dbReference type="EMBL" id="LFWA01000013">
    <property type="protein sequence ID" value="KTW27815.1"/>
    <property type="molecule type" value="Genomic_DNA"/>
</dbReference>
<dbReference type="STRING" id="1408657.A0A0W4ZHG9"/>
<dbReference type="Gene3D" id="2.60.200.20">
    <property type="match status" value="1"/>
</dbReference>
<dbReference type="RefSeq" id="XP_018228586.1">
    <property type="nucleotide sequence ID" value="XM_018375045.1"/>
</dbReference>
<dbReference type="Proteomes" id="UP000053447">
    <property type="component" value="Unassembled WGS sequence"/>
</dbReference>
<evidence type="ECO:0000313" key="2">
    <source>
        <dbReference type="EMBL" id="KTW27815.1"/>
    </source>
</evidence>
<dbReference type="Pfam" id="PF00498">
    <property type="entry name" value="FHA"/>
    <property type="match status" value="1"/>
</dbReference>
<dbReference type="SUPFAM" id="SSF49879">
    <property type="entry name" value="SMAD/FHA domain"/>
    <property type="match status" value="1"/>
</dbReference>
<dbReference type="OrthoDB" id="5348546at2759"/>
<protein>
    <recommendedName>
        <fullName evidence="1">FHA domain-containing protein</fullName>
    </recommendedName>
</protein>
<reference evidence="3" key="1">
    <citation type="journal article" date="2016" name="Nat. Commun.">
        <title>Genome analysis of three Pneumocystis species reveals adaptation mechanisms to life exclusively in mammalian hosts.</title>
        <authorList>
            <person name="Ma L."/>
            <person name="Chen Z."/>
            <person name="Huang D.W."/>
            <person name="Kutty G."/>
            <person name="Ishihara M."/>
            <person name="Wang H."/>
            <person name="Abouelleil A."/>
            <person name="Bishop L."/>
            <person name="Davey E."/>
            <person name="Deng R."/>
            <person name="Deng X."/>
            <person name="Fan L."/>
            <person name="Fantoni G."/>
            <person name="Fitzgerald M."/>
            <person name="Gogineni E."/>
            <person name="Goldberg J.M."/>
            <person name="Handley G."/>
            <person name="Hu X."/>
            <person name="Huber C."/>
            <person name="Jiao X."/>
            <person name="Jones K."/>
            <person name="Levin J.Z."/>
            <person name="Liu Y."/>
            <person name="Macdonald P."/>
            <person name="Melnikov A."/>
            <person name="Raley C."/>
            <person name="Sassi M."/>
            <person name="Sherman B.T."/>
            <person name="Song X."/>
            <person name="Sykes S."/>
            <person name="Tran B."/>
            <person name="Walsh L."/>
            <person name="Xia Y."/>
            <person name="Yang J."/>
            <person name="Young S."/>
            <person name="Zeng Q."/>
            <person name="Zheng X."/>
            <person name="Stephens R."/>
            <person name="Nusbaum C."/>
            <person name="Birren B.W."/>
            <person name="Azadi P."/>
            <person name="Lempicki R.A."/>
            <person name="Cuomo C.A."/>
            <person name="Kovacs J.A."/>
        </authorList>
    </citation>
    <scope>NUCLEOTIDE SEQUENCE [LARGE SCALE GENOMIC DNA]</scope>
    <source>
        <strain evidence="3">RU7</strain>
    </source>
</reference>
<dbReference type="VEuPathDB" id="FungiDB:T551_02782"/>
<dbReference type="InterPro" id="IPR008984">
    <property type="entry name" value="SMAD_FHA_dom_sf"/>
</dbReference>
<sequence>MSQDFFSESLYEEFSKKNHPLDSLSSPLYYIHQNSNEKNAYFTPDLSSSTTFCCASSPQYKYDSFDDLPTLRLNELKAVYIGRSSQSCTLSISRNNKFISRIHARIEYHLENKAIYITCLGWNGMLLHIHKEHEPRKIKKNQTSVVEWTPGIGPIIIEIAGSFSQILWPIFLETSVNNEKYTNKIYSSCTNNENIPPFPQEVHHHLEFDNKLERIPLKELAQDDLKNIQIYNSPRFTDSDSLQLISLNNNKIKIFPNDTQSLSLTLNNFDSKKSFIDSDLLDCVLAILAFSPLSAIPSSTFTHLFPSAFSKEDIEKWLRSVGQFVAEIKREGKDAAGKPLESEWYYIPESIIYNFSYTFILFNLEDDNEGRRARLQPFIKPIRQSRKIHKQYYWKKPKLLTSNNLTTFASLKKKNKKRKKIH</sequence>
<accession>A0A0W4ZHG9</accession>
<keyword evidence="3" id="KW-1185">Reference proteome</keyword>
<gene>
    <name evidence="2" type="ORF">T551_02782</name>
</gene>
<dbReference type="InterPro" id="IPR000253">
    <property type="entry name" value="FHA_dom"/>
</dbReference>